<reference evidence="4 5" key="1">
    <citation type="submission" date="2018-05" db="EMBL/GenBank/DDBJ databases">
        <title>Genomic Encyclopedia of Type Strains, Phase IV (KMG-IV): sequencing the most valuable type-strain genomes for metagenomic binning, comparative biology and taxonomic classification.</title>
        <authorList>
            <person name="Goeker M."/>
        </authorList>
    </citation>
    <scope>NUCLEOTIDE SEQUENCE [LARGE SCALE GENOMIC DNA]</scope>
    <source>
        <strain evidence="4 5">DSM 44704</strain>
    </source>
</reference>
<dbReference type="OrthoDB" id="2633250at2"/>
<name>A0A318KFH8_9NOCA</name>
<dbReference type="InterPro" id="IPR013658">
    <property type="entry name" value="SGL"/>
</dbReference>
<evidence type="ECO:0000313" key="5">
    <source>
        <dbReference type="Proteomes" id="UP000247569"/>
    </source>
</evidence>
<comment type="similarity">
    <text evidence="1">Belongs to the SMP-30/CGR1 family.</text>
</comment>
<protein>
    <submittedName>
        <fullName evidence="4">Gluconolactonase</fullName>
    </submittedName>
</protein>
<dbReference type="SUPFAM" id="SSF63829">
    <property type="entry name" value="Calcium-dependent phosphotriesterase"/>
    <property type="match status" value="1"/>
</dbReference>
<evidence type="ECO:0000313" key="4">
    <source>
        <dbReference type="EMBL" id="PXX71589.1"/>
    </source>
</evidence>
<dbReference type="AlphaFoldDB" id="A0A318KFH8"/>
<evidence type="ECO:0000259" key="3">
    <source>
        <dbReference type="Pfam" id="PF08450"/>
    </source>
</evidence>
<dbReference type="Proteomes" id="UP000247569">
    <property type="component" value="Unassembled WGS sequence"/>
</dbReference>
<accession>A0A318KFH8</accession>
<dbReference type="EMBL" id="QJKF01000001">
    <property type="protein sequence ID" value="PXX71589.1"/>
    <property type="molecule type" value="Genomic_DNA"/>
</dbReference>
<dbReference type="PANTHER" id="PTHR47572:SF4">
    <property type="entry name" value="LACTONASE DRP35"/>
    <property type="match status" value="1"/>
</dbReference>
<keyword evidence="5" id="KW-1185">Reference proteome</keyword>
<gene>
    <name evidence="4" type="ORF">DFR70_1011023</name>
</gene>
<proteinExistence type="inferred from homology"/>
<dbReference type="GO" id="GO:0016787">
    <property type="term" value="F:hydrolase activity"/>
    <property type="evidence" value="ECO:0007669"/>
    <property type="project" value="UniProtKB-KW"/>
</dbReference>
<feature type="domain" description="SMP-30/Gluconolactonase/LRE-like region" evidence="3">
    <location>
        <begin position="17"/>
        <end position="236"/>
    </location>
</feature>
<sequence>MPEQLLAMPGLLEAPLVEPGGGVVFSNVTGGGVFRYAESRLSTVLESRRGIGGLARHADGGLIVTGRDVSYARGGVHRTILAVDGATGFNDVTVGADGSLYVGVLRHNPQRGEAVVPSEVLRIDPAGVVTTVASNILWPNGLGFAPDGETLYVCEYSARRVLAVRDGRTTLFATAPAGECDGLAVDSDGGVWVALGSASAIARFTADGALDARIDLPGGFVSSLAFEGDALYVTTAGAVLRENVDRIGLPVPEARIPTAGLS</sequence>
<evidence type="ECO:0000256" key="1">
    <source>
        <dbReference type="ARBA" id="ARBA00008853"/>
    </source>
</evidence>
<comment type="caution">
    <text evidence="4">The sequence shown here is derived from an EMBL/GenBank/DDBJ whole genome shotgun (WGS) entry which is preliminary data.</text>
</comment>
<organism evidence="4 5">
    <name type="scientific">Nocardia tenerifensis</name>
    <dbReference type="NCBI Taxonomy" id="228006"/>
    <lineage>
        <taxon>Bacteria</taxon>
        <taxon>Bacillati</taxon>
        <taxon>Actinomycetota</taxon>
        <taxon>Actinomycetes</taxon>
        <taxon>Mycobacteriales</taxon>
        <taxon>Nocardiaceae</taxon>
        <taxon>Nocardia</taxon>
    </lineage>
</organism>
<dbReference type="Pfam" id="PF08450">
    <property type="entry name" value="SGL"/>
    <property type="match status" value="1"/>
</dbReference>
<dbReference type="RefSeq" id="WP_146251008.1">
    <property type="nucleotide sequence ID" value="NZ_QJKF01000001.1"/>
</dbReference>
<keyword evidence="2" id="KW-0378">Hydrolase</keyword>
<dbReference type="InterPro" id="IPR051262">
    <property type="entry name" value="SMP-30/CGR1_Lactonase"/>
</dbReference>
<evidence type="ECO:0000256" key="2">
    <source>
        <dbReference type="ARBA" id="ARBA00022801"/>
    </source>
</evidence>
<dbReference type="PANTHER" id="PTHR47572">
    <property type="entry name" value="LIPOPROTEIN-RELATED"/>
    <property type="match status" value="1"/>
</dbReference>
<dbReference type="InterPro" id="IPR011042">
    <property type="entry name" value="6-blade_b-propeller_TolB-like"/>
</dbReference>
<dbReference type="Gene3D" id="2.120.10.30">
    <property type="entry name" value="TolB, C-terminal domain"/>
    <property type="match status" value="1"/>
</dbReference>